<dbReference type="PATRIC" id="fig|294.195.peg.301"/>
<organism evidence="2 3">
    <name type="scientific">Pseudomonas fluorescens</name>
    <dbReference type="NCBI Taxonomy" id="294"/>
    <lineage>
        <taxon>Bacteria</taxon>
        <taxon>Pseudomonadati</taxon>
        <taxon>Pseudomonadota</taxon>
        <taxon>Gammaproteobacteria</taxon>
        <taxon>Pseudomonadales</taxon>
        <taxon>Pseudomonadaceae</taxon>
        <taxon>Pseudomonas</taxon>
    </lineage>
</organism>
<dbReference type="InterPro" id="IPR018330">
    <property type="entry name" value="RecT_fam"/>
</dbReference>
<dbReference type="NCBIfam" id="TIGR00616">
    <property type="entry name" value="rect"/>
    <property type="match status" value="1"/>
</dbReference>
<accession>A0A109LAV7</accession>
<sequence>MSQAVATITQDIYGARNQFANVLTDRSLNFEREAEFAIQVITSSEYATKIAVQNRQSVVNAITNIAAIGISLNPAKKQAYLVPRDGKICLDISYIGLMDLAMATGAIRWAQAELVYTADSFALNGFDKPPTHSYNPFAKDRGEAVGVYVVVKTADGDYLTETMSIDDVNAIRDRSSAWKAWISKKSSCPWVTDPGEMAKKTVVKRGYKYWPKTERLEQAIHHLNTDGGEGLASIQGSAPTDTEMVNDWIDLAMRAGSLEALAEVYHNATAAMKQAKDAAGHARFKAEVTKRSETLKAAAEPIEGESEEVLDGAA</sequence>
<dbReference type="GO" id="GO:0003677">
    <property type="term" value="F:DNA binding"/>
    <property type="evidence" value="ECO:0007669"/>
    <property type="project" value="InterPro"/>
</dbReference>
<protein>
    <submittedName>
        <fullName evidence="2">Recombination and repair protein RecT</fullName>
    </submittedName>
</protein>
<reference evidence="2 3" key="1">
    <citation type="submission" date="2015-05" db="EMBL/GenBank/DDBJ databases">
        <title>A genomic and transcriptomic approach to investigate the blue pigment phenotype in Pseudomonas fluorescens.</title>
        <authorList>
            <person name="Andreani N.A."/>
            <person name="Cardazzo B."/>
        </authorList>
    </citation>
    <scope>NUCLEOTIDE SEQUENCE [LARGE SCALE GENOMIC DNA]</scope>
    <source>
        <strain evidence="2 3">Ps_40</strain>
    </source>
</reference>
<proteinExistence type="predicted"/>
<dbReference type="RefSeq" id="WP_060765676.1">
    <property type="nucleotide sequence ID" value="NZ_LCYC01000003.1"/>
</dbReference>
<dbReference type="GO" id="GO:0006259">
    <property type="term" value="P:DNA metabolic process"/>
    <property type="evidence" value="ECO:0007669"/>
    <property type="project" value="InterPro"/>
</dbReference>
<dbReference type="Proteomes" id="UP000063434">
    <property type="component" value="Unassembled WGS sequence"/>
</dbReference>
<dbReference type="Pfam" id="PF03837">
    <property type="entry name" value="RecT"/>
    <property type="match status" value="1"/>
</dbReference>
<evidence type="ECO:0000313" key="2">
    <source>
        <dbReference type="EMBL" id="KWV84184.1"/>
    </source>
</evidence>
<name>A0A109LAV7_PSEFL</name>
<feature type="region of interest" description="Disordered" evidence="1">
    <location>
        <begin position="294"/>
        <end position="314"/>
    </location>
</feature>
<evidence type="ECO:0000256" key="1">
    <source>
        <dbReference type="SAM" id="MobiDB-lite"/>
    </source>
</evidence>
<dbReference type="InterPro" id="IPR004590">
    <property type="entry name" value="ssDNA_annealing_RecT"/>
</dbReference>
<dbReference type="AlphaFoldDB" id="A0A109LAV7"/>
<comment type="caution">
    <text evidence="2">The sequence shown here is derived from an EMBL/GenBank/DDBJ whole genome shotgun (WGS) entry which is preliminary data.</text>
</comment>
<gene>
    <name evidence="2" type="ORF">PFL603g_00282</name>
</gene>
<dbReference type="EMBL" id="LCYC01000003">
    <property type="protein sequence ID" value="KWV84184.1"/>
    <property type="molecule type" value="Genomic_DNA"/>
</dbReference>
<evidence type="ECO:0000313" key="3">
    <source>
        <dbReference type="Proteomes" id="UP000063434"/>
    </source>
</evidence>
<feature type="compositionally biased region" description="Acidic residues" evidence="1">
    <location>
        <begin position="302"/>
        <end position="314"/>
    </location>
</feature>